<sequence length="98" mass="11288">MIHHRNSSKDLSLELVPCIQEPCLYQPSPPSILDHDRYLGFFEAMKISNCPLIVSTKNYVSYGPLIYAWPAGALYVYNNNRLRELERLNKSFTLLEGL</sequence>
<accession>A0AAP0HP50</accession>
<organism evidence="1 2">
    <name type="scientific">Stephania cephalantha</name>
    <dbReference type="NCBI Taxonomy" id="152367"/>
    <lineage>
        <taxon>Eukaryota</taxon>
        <taxon>Viridiplantae</taxon>
        <taxon>Streptophyta</taxon>
        <taxon>Embryophyta</taxon>
        <taxon>Tracheophyta</taxon>
        <taxon>Spermatophyta</taxon>
        <taxon>Magnoliopsida</taxon>
        <taxon>Ranunculales</taxon>
        <taxon>Menispermaceae</taxon>
        <taxon>Menispermoideae</taxon>
        <taxon>Cissampelideae</taxon>
        <taxon>Stephania</taxon>
    </lineage>
</organism>
<evidence type="ECO:0000313" key="1">
    <source>
        <dbReference type="EMBL" id="KAK9093794.1"/>
    </source>
</evidence>
<dbReference type="EMBL" id="JBBNAG010000011">
    <property type="protein sequence ID" value="KAK9093794.1"/>
    <property type="molecule type" value="Genomic_DNA"/>
</dbReference>
<proteinExistence type="predicted"/>
<keyword evidence="2" id="KW-1185">Reference proteome</keyword>
<comment type="caution">
    <text evidence="1">The sequence shown here is derived from an EMBL/GenBank/DDBJ whole genome shotgun (WGS) entry which is preliminary data.</text>
</comment>
<dbReference type="AlphaFoldDB" id="A0AAP0HP50"/>
<gene>
    <name evidence="1" type="ORF">Scep_025263</name>
</gene>
<protein>
    <submittedName>
        <fullName evidence="1">Uncharacterized protein</fullName>
    </submittedName>
</protein>
<name>A0AAP0HP50_9MAGN</name>
<evidence type="ECO:0000313" key="2">
    <source>
        <dbReference type="Proteomes" id="UP001419268"/>
    </source>
</evidence>
<dbReference type="Proteomes" id="UP001419268">
    <property type="component" value="Unassembled WGS sequence"/>
</dbReference>
<reference evidence="1 2" key="1">
    <citation type="submission" date="2024-01" db="EMBL/GenBank/DDBJ databases">
        <title>Genome assemblies of Stephania.</title>
        <authorList>
            <person name="Yang L."/>
        </authorList>
    </citation>
    <scope>NUCLEOTIDE SEQUENCE [LARGE SCALE GENOMIC DNA]</scope>
    <source>
        <strain evidence="1">JXDWG</strain>
        <tissue evidence="1">Leaf</tissue>
    </source>
</reference>